<reference evidence="1" key="1">
    <citation type="submission" date="2014-03" db="EMBL/GenBank/DDBJ databases">
        <authorList>
            <person name="Genoscope - CEA"/>
        </authorList>
    </citation>
    <scope>NUCLEOTIDE SEQUENCE [LARGE SCALE GENOMIC DNA]</scope>
    <source>
        <strain evidence="1">CF27</strain>
    </source>
</reference>
<reference evidence="1" key="2">
    <citation type="submission" date="2014-07" db="EMBL/GenBank/DDBJ databases">
        <title>Initial genome analysis of the psychrotolerant acidophile Acidithiobacillus ferrivorans CF27: insights into iron and sulfur oxidation pathways and into biofilm formation.</title>
        <authorList>
            <person name="Talla E."/>
            <person name="Hedrich S."/>
            <person name="Mangenot S."/>
            <person name="Ji B."/>
            <person name="Johnson D.B."/>
            <person name="Barbe V."/>
            <person name="Bonnefoy V."/>
        </authorList>
    </citation>
    <scope>NUCLEOTIDE SEQUENCE [LARGE SCALE GENOMIC DNA]</scope>
    <source>
        <strain evidence="1">CF27</strain>
    </source>
</reference>
<dbReference type="EMBL" id="CCCS020000048">
    <property type="protein sequence ID" value="CDQ11105.1"/>
    <property type="molecule type" value="Genomic_DNA"/>
</dbReference>
<evidence type="ECO:0000313" key="1">
    <source>
        <dbReference type="EMBL" id="CDQ11105.1"/>
    </source>
</evidence>
<sequence>MVCKTSLLSVIQLGLCGYNHAHPMERESVRGLNFRENWDFLVFDVWYTHFYGSSAPVIARRHVTNFP</sequence>
<dbReference type="AlphaFoldDB" id="A0A060URQ9"/>
<protein>
    <submittedName>
        <fullName evidence="1">Uncharacterized protein</fullName>
    </submittedName>
</protein>
<organism evidence="1">
    <name type="scientific">Acidithiobacillus ferrivorans</name>
    <dbReference type="NCBI Taxonomy" id="160808"/>
    <lineage>
        <taxon>Bacteria</taxon>
        <taxon>Pseudomonadati</taxon>
        <taxon>Pseudomonadota</taxon>
        <taxon>Acidithiobacillia</taxon>
        <taxon>Acidithiobacillales</taxon>
        <taxon>Acidithiobacillaceae</taxon>
        <taxon>Acidithiobacillus</taxon>
    </lineage>
</organism>
<gene>
    <name evidence="1" type="ORF">AFERRI_520006</name>
</gene>
<proteinExistence type="predicted"/>
<accession>A0A060URQ9</accession>
<comment type="caution">
    <text evidence="1">The sequence shown here is derived from an EMBL/GenBank/DDBJ whole genome shotgun (WGS) entry which is preliminary data.</text>
</comment>
<name>A0A060URQ9_9PROT</name>